<dbReference type="Pfam" id="PF10759">
    <property type="entry name" value="BPA"/>
    <property type="match status" value="1"/>
</dbReference>
<dbReference type="EMBL" id="CAFBPW010000014">
    <property type="protein sequence ID" value="CAB5026279.1"/>
    <property type="molecule type" value="Genomic_DNA"/>
</dbReference>
<evidence type="ECO:0000313" key="4">
    <source>
        <dbReference type="EMBL" id="CAB4974264.1"/>
    </source>
</evidence>
<proteinExistence type="predicted"/>
<feature type="region of interest" description="Disordered" evidence="1">
    <location>
        <begin position="1"/>
        <end position="41"/>
    </location>
</feature>
<feature type="region of interest" description="Disordered" evidence="1">
    <location>
        <begin position="189"/>
        <end position="209"/>
    </location>
</feature>
<dbReference type="EMBL" id="CAEZXS010000068">
    <property type="protein sequence ID" value="CAB4696724.1"/>
    <property type="molecule type" value="Genomic_DNA"/>
</dbReference>
<dbReference type="GO" id="GO:0061136">
    <property type="term" value="P:regulation of proteasomal protein catabolic process"/>
    <property type="evidence" value="ECO:0007669"/>
    <property type="project" value="InterPro"/>
</dbReference>
<evidence type="ECO:0000313" key="3">
    <source>
        <dbReference type="EMBL" id="CAB4792659.1"/>
    </source>
</evidence>
<name>A0A6J7M9H7_9ZZZZ</name>
<sequence>MSDSVSPNSGAPASSDSASSAPASSDSVSSDSASSDSASTETAAGVSLGVEMLSPGVGAAAGIADSMATDLDEAQGTIEIESPGKIIRIGAMIKQLLEEVRNTSLDDASREQLGRIYDSSIMELKTALSPELGQELDTLSFDFSSAEPPTEAELRLAQAQLVGWLEGLFHGIQATLVAQQMAARQQLEGVRGELPERTGSVPEPGPGYI</sequence>
<organism evidence="4">
    <name type="scientific">freshwater metagenome</name>
    <dbReference type="NCBI Taxonomy" id="449393"/>
    <lineage>
        <taxon>unclassified sequences</taxon>
        <taxon>metagenomes</taxon>
        <taxon>ecological metagenomes</taxon>
    </lineage>
</organism>
<feature type="compositionally biased region" description="Low complexity" evidence="1">
    <location>
        <begin position="1"/>
        <end position="39"/>
    </location>
</feature>
<evidence type="ECO:0000313" key="5">
    <source>
        <dbReference type="EMBL" id="CAB5026279.1"/>
    </source>
</evidence>
<dbReference type="EMBL" id="CAFBOG010000042">
    <property type="protein sequence ID" value="CAB4974264.1"/>
    <property type="molecule type" value="Genomic_DNA"/>
</dbReference>
<accession>A0A6J7M9H7</accession>
<evidence type="ECO:0000313" key="2">
    <source>
        <dbReference type="EMBL" id="CAB4696724.1"/>
    </source>
</evidence>
<gene>
    <name evidence="2" type="ORF">UFOPK2582_00725</name>
    <name evidence="3" type="ORF">UFOPK3046_00019</name>
    <name evidence="4" type="ORF">UFOPK3914_00642</name>
    <name evidence="5" type="ORF">UFOPK4173_00238</name>
</gene>
<dbReference type="AlphaFoldDB" id="A0A6J7M9H7"/>
<dbReference type="EMBL" id="CAFAAQ010000001">
    <property type="protein sequence ID" value="CAB4792659.1"/>
    <property type="molecule type" value="Genomic_DNA"/>
</dbReference>
<protein>
    <submittedName>
        <fullName evidence="4">Unannotated protein</fullName>
    </submittedName>
</protein>
<evidence type="ECO:0000256" key="1">
    <source>
        <dbReference type="SAM" id="MobiDB-lite"/>
    </source>
</evidence>
<reference evidence="4" key="1">
    <citation type="submission" date="2020-05" db="EMBL/GenBank/DDBJ databases">
        <authorList>
            <person name="Chiriac C."/>
            <person name="Salcher M."/>
            <person name="Ghai R."/>
            <person name="Kavagutti S V."/>
        </authorList>
    </citation>
    <scope>NUCLEOTIDE SEQUENCE</scope>
</reference>
<dbReference type="InterPro" id="IPR019695">
    <property type="entry name" value="Proteasome_act"/>
</dbReference>